<proteinExistence type="inferred from homology"/>
<dbReference type="PANTHER" id="PTHR42991">
    <property type="entry name" value="ALDEHYDE DEHYDROGENASE"/>
    <property type="match status" value="1"/>
</dbReference>
<dbReference type="Pfam" id="PF00171">
    <property type="entry name" value="Aldedh"/>
    <property type="match status" value="1"/>
</dbReference>
<dbReference type="InterPro" id="IPR015590">
    <property type="entry name" value="Aldehyde_DH_dom"/>
</dbReference>
<dbReference type="InterPro" id="IPR051020">
    <property type="entry name" value="ALDH-related_metabolic_enz"/>
</dbReference>
<feature type="domain" description="Aldehyde dehydrogenase" evidence="3">
    <location>
        <begin position="21"/>
        <end position="475"/>
    </location>
</feature>
<comment type="similarity">
    <text evidence="1">Belongs to the aldehyde dehydrogenase family.</text>
</comment>
<dbReference type="AlphaFoldDB" id="A0A6J6TL16"/>
<organism evidence="4">
    <name type="scientific">freshwater metagenome</name>
    <dbReference type="NCBI Taxonomy" id="449393"/>
    <lineage>
        <taxon>unclassified sequences</taxon>
        <taxon>metagenomes</taxon>
        <taxon>ecological metagenomes</taxon>
    </lineage>
</organism>
<protein>
    <submittedName>
        <fullName evidence="4">Unannotated protein</fullName>
    </submittedName>
</protein>
<dbReference type="Gene3D" id="3.40.605.10">
    <property type="entry name" value="Aldehyde Dehydrogenase, Chain A, domain 1"/>
    <property type="match status" value="1"/>
</dbReference>
<dbReference type="GO" id="GO:0008911">
    <property type="term" value="F:lactaldehyde dehydrogenase (NAD+) activity"/>
    <property type="evidence" value="ECO:0007669"/>
    <property type="project" value="TreeGrafter"/>
</dbReference>
<dbReference type="SUPFAM" id="SSF53720">
    <property type="entry name" value="ALDH-like"/>
    <property type="match status" value="1"/>
</dbReference>
<evidence type="ECO:0000256" key="2">
    <source>
        <dbReference type="ARBA" id="ARBA00023002"/>
    </source>
</evidence>
<reference evidence="4" key="1">
    <citation type="submission" date="2020-05" db="EMBL/GenBank/DDBJ databases">
        <authorList>
            <person name="Chiriac C."/>
            <person name="Salcher M."/>
            <person name="Ghai R."/>
            <person name="Kavagutti S V."/>
        </authorList>
    </citation>
    <scope>NUCLEOTIDE SEQUENCE</scope>
</reference>
<dbReference type="Gene3D" id="3.40.309.10">
    <property type="entry name" value="Aldehyde Dehydrogenase, Chain A, domain 2"/>
    <property type="match status" value="1"/>
</dbReference>
<dbReference type="EMBL" id="CAEZZF010000020">
    <property type="protein sequence ID" value="CAB4747778.1"/>
    <property type="molecule type" value="Genomic_DNA"/>
</dbReference>
<dbReference type="InterPro" id="IPR016162">
    <property type="entry name" value="Ald_DH_N"/>
</dbReference>
<dbReference type="InterPro" id="IPR016161">
    <property type="entry name" value="Ald_DH/histidinol_DH"/>
</dbReference>
<accession>A0A6J6TL16</accession>
<gene>
    <name evidence="4" type="ORF">UFOPK2837_00411</name>
</gene>
<keyword evidence="2" id="KW-0560">Oxidoreductase</keyword>
<name>A0A6J6TL16_9ZZZZ</name>
<evidence type="ECO:0000313" key="4">
    <source>
        <dbReference type="EMBL" id="CAB4747778.1"/>
    </source>
</evidence>
<dbReference type="PANTHER" id="PTHR42991:SF1">
    <property type="entry name" value="ALDEHYDE DEHYDROGENASE"/>
    <property type="match status" value="1"/>
</dbReference>
<evidence type="ECO:0000259" key="3">
    <source>
        <dbReference type="Pfam" id="PF00171"/>
    </source>
</evidence>
<evidence type="ECO:0000256" key="1">
    <source>
        <dbReference type="ARBA" id="ARBA00009986"/>
    </source>
</evidence>
<sequence length="487" mass="51650">MPGIVPKRGIWINGQERAGASGKVLDVVNPYNGLTLATVSMASRKDSDEAVASASATFKNVMRNMPAYERAQILRRAAQEIRNGSKELIEIVVGEAGKPIRDATREIGRASTLLELAADYTMVQQGQVIPMDIVESGVNRTGIANRVPVGVIVAIAPSNSPVNLTVNKIGPAFAAGNTVVLKPSDQTPISALWLAAAFKRAGLPDGAFNVIIGEVEEAIEPLVRDPRVRMISITGGVPAGLAVLKAAGIKKVVLELGSSAANVVRADADISAAARSLATSAYLSSGQACISAQRLFVHSSIEKEFTKEFITATEAMKIGDPMDPAVEIGPMVSQVQVQRVLGWIQEAVAAGARVLTGGVAEARTIRPTLLADVPDNVTLAHSEAFSPIAVLQTFTEDDDVIERVNSSVFGLQAGVFTNDLRAAFRFGRDIDAGAIWINDSSRYRQDNYPFGGMKMSGVGREGVQYAIEEMTEWKFLGLKLGPSAGIL</sequence>
<dbReference type="InterPro" id="IPR016163">
    <property type="entry name" value="Ald_DH_C"/>
</dbReference>